<comment type="caution">
    <text evidence="1">The sequence shown here is derived from an EMBL/GenBank/DDBJ whole genome shotgun (WGS) entry which is preliminary data.</text>
</comment>
<gene>
    <name evidence="1" type="ORF">EZS28_018716</name>
</gene>
<protein>
    <submittedName>
        <fullName evidence="1">Uncharacterized protein</fullName>
    </submittedName>
</protein>
<reference evidence="1 2" key="1">
    <citation type="submission" date="2019-03" db="EMBL/GenBank/DDBJ databases">
        <title>Single cell metagenomics reveals metabolic interactions within the superorganism composed of flagellate Streblomastix strix and complex community of Bacteroidetes bacteria on its surface.</title>
        <authorList>
            <person name="Treitli S.C."/>
            <person name="Kolisko M."/>
            <person name="Husnik F."/>
            <person name="Keeling P."/>
            <person name="Hampl V."/>
        </authorList>
    </citation>
    <scope>NUCLEOTIDE SEQUENCE [LARGE SCALE GENOMIC DNA]</scope>
    <source>
        <strain evidence="1">ST1C</strain>
    </source>
</reference>
<dbReference type="AlphaFoldDB" id="A0A5J4VT04"/>
<proteinExistence type="predicted"/>
<evidence type="ECO:0000313" key="1">
    <source>
        <dbReference type="EMBL" id="KAA6385754.1"/>
    </source>
</evidence>
<name>A0A5J4VT04_9EUKA</name>
<evidence type="ECO:0000313" key="2">
    <source>
        <dbReference type="Proteomes" id="UP000324800"/>
    </source>
</evidence>
<dbReference type="EMBL" id="SNRW01005121">
    <property type="protein sequence ID" value="KAA6385754.1"/>
    <property type="molecule type" value="Genomic_DNA"/>
</dbReference>
<dbReference type="Proteomes" id="UP000324800">
    <property type="component" value="Unassembled WGS sequence"/>
</dbReference>
<organism evidence="1 2">
    <name type="scientific">Streblomastix strix</name>
    <dbReference type="NCBI Taxonomy" id="222440"/>
    <lineage>
        <taxon>Eukaryota</taxon>
        <taxon>Metamonada</taxon>
        <taxon>Preaxostyla</taxon>
        <taxon>Oxymonadida</taxon>
        <taxon>Streblomastigidae</taxon>
        <taxon>Streblomastix</taxon>
    </lineage>
</organism>
<feature type="non-terminal residue" evidence="1">
    <location>
        <position position="178"/>
    </location>
</feature>
<sequence>MKDISKLREGTVRCIRGVIIQQLMFEQEEEKGQRELVFQIADPELPDIKCTICCIGSFAQNYSNYLQPWDFIDVYPSYVKIERKINNTTSYLLILDDANETTYDDGRQVRLFLIRRIQHKIDHIEADICTEYHDLHLYEKDVNVSIAGLLLGYSVNELNKKPKEEVIILSCYGDTLQK</sequence>
<accession>A0A5J4VT04</accession>